<evidence type="ECO:0000313" key="2">
    <source>
        <dbReference type="Proteomes" id="UP000183417"/>
    </source>
</evidence>
<proteinExistence type="predicted"/>
<gene>
    <name evidence="1" type="ORF">SAMN05421547_13253</name>
</gene>
<dbReference type="Proteomes" id="UP000183417">
    <property type="component" value="Unassembled WGS sequence"/>
</dbReference>
<sequence>MNSRLHLKKCLGAWSCLGPLGSDGLRDVGRGETPRAAWFDYQRILIERSVAMAPKYRGLIGFVKNKGVGQ</sequence>
<dbReference type="AlphaFoldDB" id="A0A1H3TTN9"/>
<accession>A0A1H3TTN9</accession>
<reference evidence="1 2" key="1">
    <citation type="submission" date="2016-10" db="EMBL/GenBank/DDBJ databases">
        <authorList>
            <person name="de Groot N.N."/>
        </authorList>
    </citation>
    <scope>NUCLEOTIDE SEQUENCE [LARGE SCALE GENOMIC DNA]</scope>
    <source>
        <strain evidence="1 2">LMG 24775</strain>
    </source>
</reference>
<evidence type="ECO:0000313" key="1">
    <source>
        <dbReference type="EMBL" id="SDZ53427.1"/>
    </source>
</evidence>
<name>A0A1H3TTN9_9BURK</name>
<organism evidence="1 2">
    <name type="scientific">Delftia lacustris</name>
    <dbReference type="NCBI Taxonomy" id="558537"/>
    <lineage>
        <taxon>Bacteria</taxon>
        <taxon>Pseudomonadati</taxon>
        <taxon>Pseudomonadota</taxon>
        <taxon>Betaproteobacteria</taxon>
        <taxon>Burkholderiales</taxon>
        <taxon>Comamonadaceae</taxon>
        <taxon>Delftia</taxon>
    </lineage>
</organism>
<protein>
    <submittedName>
        <fullName evidence="1">Uncharacterized protein</fullName>
    </submittedName>
</protein>
<dbReference type="EMBL" id="FNPE01000032">
    <property type="protein sequence ID" value="SDZ53427.1"/>
    <property type="molecule type" value="Genomic_DNA"/>
</dbReference>